<keyword evidence="1" id="KW-1133">Transmembrane helix</keyword>
<gene>
    <name evidence="2" type="ORF">FXF69_12660</name>
</gene>
<comment type="caution">
    <text evidence="2">The sequence shown here is derived from an EMBL/GenBank/DDBJ whole genome shotgun (WGS) entry which is preliminary data.</text>
</comment>
<evidence type="ECO:0000313" key="2">
    <source>
        <dbReference type="EMBL" id="TYB46142.1"/>
    </source>
</evidence>
<keyword evidence="1" id="KW-0472">Membrane</keyword>
<organism evidence="2 3">
    <name type="scientific">Actinomadura chibensis</name>
    <dbReference type="NCBI Taxonomy" id="392828"/>
    <lineage>
        <taxon>Bacteria</taxon>
        <taxon>Bacillati</taxon>
        <taxon>Actinomycetota</taxon>
        <taxon>Actinomycetes</taxon>
        <taxon>Streptosporangiales</taxon>
        <taxon>Thermomonosporaceae</taxon>
        <taxon>Actinomadura</taxon>
    </lineage>
</organism>
<name>A0A5D0NP22_9ACTN</name>
<evidence type="ECO:0000256" key="1">
    <source>
        <dbReference type="SAM" id="Phobius"/>
    </source>
</evidence>
<proteinExistence type="predicted"/>
<evidence type="ECO:0000313" key="3">
    <source>
        <dbReference type="Proteomes" id="UP000323380"/>
    </source>
</evidence>
<keyword evidence="1" id="KW-0812">Transmembrane</keyword>
<accession>A0A5D0NP22</accession>
<dbReference type="RefSeq" id="WP_067895093.1">
    <property type="nucleotide sequence ID" value="NZ_VSFG01000002.1"/>
</dbReference>
<reference evidence="2 3" key="1">
    <citation type="submission" date="2019-08" db="EMBL/GenBank/DDBJ databases">
        <title>Actinomadura sp. nov. CYP1-5 isolated from mountain soil.</title>
        <authorList>
            <person name="Songsumanus A."/>
            <person name="Kuncharoen N."/>
            <person name="Kudo T."/>
            <person name="Yuki M."/>
            <person name="Igarashi Y."/>
            <person name="Tanasupawat S."/>
        </authorList>
    </citation>
    <scope>NUCLEOTIDE SEQUENCE [LARGE SCALE GENOMIC DNA]</scope>
    <source>
        <strain evidence="2 3">JCM 14158</strain>
    </source>
</reference>
<keyword evidence="3" id="KW-1185">Reference proteome</keyword>
<feature type="transmembrane region" description="Helical" evidence="1">
    <location>
        <begin position="7"/>
        <end position="26"/>
    </location>
</feature>
<feature type="transmembrane region" description="Helical" evidence="1">
    <location>
        <begin position="140"/>
        <end position="159"/>
    </location>
</feature>
<dbReference type="EMBL" id="VSFG01000002">
    <property type="protein sequence ID" value="TYB46142.1"/>
    <property type="molecule type" value="Genomic_DNA"/>
</dbReference>
<sequence>MASKATGVNAVGLGGIIFLLLRLLAVAHYDWHVAFSLASSVNFDDVIGVVVGTFLGAETLTGVLLAVVLPLAFARHVQHVRRGEWKPHQTVFMAALAGVFAAALITLRDWPTLVAVLVVSTTLLVVTLRQGPLRPYLAKVYAHMGVVGWLAFLALGGLTDTVWVPEQRLLLRDGSTVTGYVMEVESPYTEVLTGRGRDIRVLMSADVVSRAEVDGG</sequence>
<feature type="transmembrane region" description="Helical" evidence="1">
    <location>
        <begin position="113"/>
        <end position="128"/>
    </location>
</feature>
<dbReference type="STRING" id="1220554.GCA_001552135_04710"/>
<dbReference type="AlphaFoldDB" id="A0A5D0NP22"/>
<feature type="transmembrane region" description="Helical" evidence="1">
    <location>
        <begin position="90"/>
        <end position="107"/>
    </location>
</feature>
<protein>
    <submittedName>
        <fullName evidence="2">Uncharacterized protein</fullName>
    </submittedName>
</protein>
<dbReference type="Proteomes" id="UP000323380">
    <property type="component" value="Unassembled WGS sequence"/>
</dbReference>
<feature type="transmembrane region" description="Helical" evidence="1">
    <location>
        <begin position="46"/>
        <end position="69"/>
    </location>
</feature>